<evidence type="ECO:0000256" key="7">
    <source>
        <dbReference type="ARBA" id="ARBA00022989"/>
    </source>
</evidence>
<feature type="transmembrane region" description="Helical" evidence="12">
    <location>
        <begin position="25"/>
        <end position="47"/>
    </location>
</feature>
<evidence type="ECO:0000256" key="3">
    <source>
        <dbReference type="ARBA" id="ARBA00022692"/>
    </source>
</evidence>
<organism evidence="13 14">
    <name type="scientific">Aquisalinus flavus</name>
    <dbReference type="NCBI Taxonomy" id="1526572"/>
    <lineage>
        <taxon>Bacteria</taxon>
        <taxon>Pseudomonadati</taxon>
        <taxon>Pseudomonadota</taxon>
        <taxon>Alphaproteobacteria</taxon>
        <taxon>Parvularculales</taxon>
        <taxon>Parvularculaceae</taxon>
        <taxon>Aquisalinus</taxon>
    </lineage>
</organism>
<protein>
    <recommendedName>
        <fullName evidence="10">Cytochrome c-type biogenesis protein CcmE</fullName>
    </recommendedName>
    <alternativeName>
        <fullName evidence="10">Cytochrome c maturation protein E</fullName>
    </alternativeName>
    <alternativeName>
        <fullName evidence="10">Heme chaperone CcmE</fullName>
    </alternativeName>
</protein>
<evidence type="ECO:0000256" key="4">
    <source>
        <dbReference type="ARBA" id="ARBA00022723"/>
    </source>
</evidence>
<feature type="binding site" description="covalent" evidence="10 11">
    <location>
        <position position="139"/>
    </location>
    <ligand>
        <name>heme</name>
        <dbReference type="ChEBI" id="CHEBI:30413"/>
    </ligand>
</feature>
<feature type="topological domain" description="Extracellular" evidence="10">
    <location>
        <begin position="46"/>
        <end position="168"/>
    </location>
</feature>
<sequence length="168" mass="18168">MTDSPQEKPDKPAARMPRRRRQQRLMLAALIVPALTGAIGLAVIAIGQSQVYFYPPRDLPSASELGGRTVRLGGMVVEGSIQQGLETDTSFKVTDYEKTVTVVTSDMLPGLFGENQGVVVQGTLAQDGTFVAARVMAKHDENYMPAEVADALEDSGRLEDYKNKGLVD</sequence>
<dbReference type="GO" id="GO:0017003">
    <property type="term" value="P:protein-heme linkage"/>
    <property type="evidence" value="ECO:0007669"/>
    <property type="project" value="UniProtKB-UniRule"/>
</dbReference>
<dbReference type="RefSeq" id="WP_206711197.1">
    <property type="nucleotide sequence ID" value="NZ_BMGH01000001.1"/>
</dbReference>
<keyword evidence="8 10" id="KW-0408">Iron</keyword>
<keyword evidence="5 10" id="KW-0201">Cytochrome c-type biogenesis</keyword>
<comment type="function">
    <text evidence="10">Heme chaperone required for the biogenesis of c-type cytochromes. Transiently binds heme delivered by CcmC and transfers the heme to apo-cytochromes in a process facilitated by CcmF and CcmH.</text>
</comment>
<keyword evidence="9 10" id="KW-0472">Membrane</keyword>
<keyword evidence="4 10" id="KW-0479">Metal-binding</keyword>
<evidence type="ECO:0000256" key="8">
    <source>
        <dbReference type="ARBA" id="ARBA00023004"/>
    </source>
</evidence>
<evidence type="ECO:0000313" key="14">
    <source>
        <dbReference type="Proteomes" id="UP000613582"/>
    </source>
</evidence>
<name>A0A8J2Y7C1_9PROT</name>
<evidence type="ECO:0000256" key="1">
    <source>
        <dbReference type="ARBA" id="ARBA00004370"/>
    </source>
</evidence>
<dbReference type="Proteomes" id="UP000613582">
    <property type="component" value="Unassembled WGS sequence"/>
</dbReference>
<accession>A0A8J2Y7C1</accession>
<comment type="caution">
    <text evidence="13">The sequence shown here is derived from an EMBL/GenBank/DDBJ whole genome shotgun (WGS) entry which is preliminary data.</text>
</comment>
<dbReference type="HAMAP" id="MF_01959">
    <property type="entry name" value="CcmE"/>
    <property type="match status" value="1"/>
</dbReference>
<dbReference type="InterPro" id="IPR036127">
    <property type="entry name" value="CcmE-like_sf"/>
</dbReference>
<dbReference type="SUPFAM" id="SSF82093">
    <property type="entry name" value="Heme chaperone CcmE"/>
    <property type="match status" value="1"/>
</dbReference>
<dbReference type="PANTHER" id="PTHR34128">
    <property type="entry name" value="CYTOCHROME C-TYPE BIOGENESIS PROTEIN CCME HOMOLOG, MITOCHONDRIAL"/>
    <property type="match status" value="1"/>
</dbReference>
<keyword evidence="2 10" id="KW-0349">Heme</keyword>
<evidence type="ECO:0000313" key="13">
    <source>
        <dbReference type="EMBL" id="GGD12778.1"/>
    </source>
</evidence>
<keyword evidence="10" id="KW-1003">Cell membrane</keyword>
<evidence type="ECO:0000256" key="9">
    <source>
        <dbReference type="ARBA" id="ARBA00023136"/>
    </source>
</evidence>
<evidence type="ECO:0000256" key="10">
    <source>
        <dbReference type="HAMAP-Rule" id="MF_01959"/>
    </source>
</evidence>
<dbReference type="Gene3D" id="2.40.50.140">
    <property type="entry name" value="Nucleic acid-binding proteins"/>
    <property type="match status" value="1"/>
</dbReference>
<reference evidence="13" key="1">
    <citation type="journal article" date="2014" name="Int. J. Syst. Evol. Microbiol.">
        <title>Complete genome sequence of Corynebacterium casei LMG S-19264T (=DSM 44701T), isolated from a smear-ripened cheese.</title>
        <authorList>
            <consortium name="US DOE Joint Genome Institute (JGI-PGF)"/>
            <person name="Walter F."/>
            <person name="Albersmeier A."/>
            <person name="Kalinowski J."/>
            <person name="Ruckert C."/>
        </authorList>
    </citation>
    <scope>NUCLEOTIDE SEQUENCE</scope>
    <source>
        <strain evidence="13">CGMCC 1.12921</strain>
    </source>
</reference>
<dbReference type="GO" id="GO:0020037">
    <property type="term" value="F:heme binding"/>
    <property type="evidence" value="ECO:0007669"/>
    <property type="project" value="InterPro"/>
</dbReference>
<evidence type="ECO:0000256" key="6">
    <source>
        <dbReference type="ARBA" id="ARBA00022968"/>
    </source>
</evidence>
<dbReference type="GO" id="GO:0005886">
    <property type="term" value="C:plasma membrane"/>
    <property type="evidence" value="ECO:0007669"/>
    <property type="project" value="UniProtKB-SubCell"/>
</dbReference>
<evidence type="ECO:0000256" key="2">
    <source>
        <dbReference type="ARBA" id="ARBA00022617"/>
    </source>
</evidence>
<keyword evidence="6 10" id="KW-0735">Signal-anchor</keyword>
<dbReference type="NCBIfam" id="NF009727">
    <property type="entry name" value="PRK13254.1-1"/>
    <property type="match status" value="1"/>
</dbReference>
<evidence type="ECO:0000256" key="12">
    <source>
        <dbReference type="SAM" id="Phobius"/>
    </source>
</evidence>
<keyword evidence="7 10" id="KW-1133">Transmembrane helix</keyword>
<feature type="binding site" description="axial binding residue" evidence="10 11">
    <location>
        <position position="143"/>
    </location>
    <ligand>
        <name>heme</name>
        <dbReference type="ChEBI" id="CHEBI:30413"/>
    </ligand>
    <ligandPart>
        <name>Fe</name>
        <dbReference type="ChEBI" id="CHEBI:18248"/>
    </ligandPart>
</feature>
<evidence type="ECO:0000256" key="11">
    <source>
        <dbReference type="PIRSR" id="PIRSR604329-50"/>
    </source>
</evidence>
<keyword evidence="3 10" id="KW-0812">Transmembrane</keyword>
<dbReference type="AlphaFoldDB" id="A0A8J2Y7C1"/>
<reference evidence="13" key="2">
    <citation type="submission" date="2020-09" db="EMBL/GenBank/DDBJ databases">
        <authorList>
            <person name="Sun Q."/>
            <person name="Zhou Y."/>
        </authorList>
    </citation>
    <scope>NUCLEOTIDE SEQUENCE</scope>
    <source>
        <strain evidence="13">CGMCC 1.12921</strain>
    </source>
</reference>
<dbReference type="GO" id="GO:0017004">
    <property type="term" value="P:cytochrome complex assembly"/>
    <property type="evidence" value="ECO:0007669"/>
    <property type="project" value="UniProtKB-KW"/>
</dbReference>
<evidence type="ECO:0000256" key="5">
    <source>
        <dbReference type="ARBA" id="ARBA00022748"/>
    </source>
</evidence>
<gene>
    <name evidence="10 13" type="primary">ccmE</name>
    <name evidence="10" type="synonym">cycJ</name>
    <name evidence="13" type="ORF">GCM10011342_21960</name>
</gene>
<keyword evidence="14" id="KW-1185">Reference proteome</keyword>
<dbReference type="InterPro" id="IPR004329">
    <property type="entry name" value="CcmE"/>
</dbReference>
<dbReference type="Pfam" id="PF03100">
    <property type="entry name" value="CcmE"/>
    <property type="match status" value="1"/>
</dbReference>
<proteinExistence type="inferred from homology"/>
<dbReference type="EMBL" id="BMGH01000001">
    <property type="protein sequence ID" value="GGD12778.1"/>
    <property type="molecule type" value="Genomic_DNA"/>
</dbReference>
<dbReference type="GO" id="GO:0046872">
    <property type="term" value="F:metal ion binding"/>
    <property type="evidence" value="ECO:0007669"/>
    <property type="project" value="UniProtKB-KW"/>
</dbReference>
<feature type="topological domain" description="Cytoplasmic" evidence="10">
    <location>
        <begin position="1"/>
        <end position="24"/>
    </location>
</feature>
<comment type="similarity">
    <text evidence="10">Belongs to the CcmE/CycJ family.</text>
</comment>
<dbReference type="InterPro" id="IPR012340">
    <property type="entry name" value="NA-bd_OB-fold"/>
</dbReference>
<comment type="subcellular location">
    <subcellularLocation>
        <location evidence="10">Cell membrane</location>
        <topology evidence="10">Single-pass type II membrane protein</topology>
    </subcellularLocation>
    <subcellularLocation>
        <location evidence="1">Membrane</location>
    </subcellularLocation>
</comment>
<dbReference type="PANTHER" id="PTHR34128:SF2">
    <property type="entry name" value="CYTOCHROME C-TYPE BIOGENESIS PROTEIN CCME HOMOLOG, MITOCHONDRIAL"/>
    <property type="match status" value="1"/>
</dbReference>